<dbReference type="EMBL" id="LXPS01000039">
    <property type="protein sequence ID" value="OAE37642.1"/>
    <property type="molecule type" value="Genomic_DNA"/>
</dbReference>
<dbReference type="RefSeq" id="WP_063951323.1">
    <property type="nucleotide sequence ID" value="NZ_LXPS01000039.1"/>
</dbReference>
<evidence type="ECO:0000313" key="1">
    <source>
        <dbReference type="EMBL" id="OAE37642.1"/>
    </source>
</evidence>
<organism evidence="1 2">
    <name type="scientific">Agrobacterium tumefaciens</name>
    <dbReference type="NCBI Taxonomy" id="358"/>
    <lineage>
        <taxon>Bacteria</taxon>
        <taxon>Pseudomonadati</taxon>
        <taxon>Pseudomonadota</taxon>
        <taxon>Alphaproteobacteria</taxon>
        <taxon>Hyphomicrobiales</taxon>
        <taxon>Rhizobiaceae</taxon>
        <taxon>Rhizobium/Agrobacterium group</taxon>
        <taxon>Agrobacterium</taxon>
        <taxon>Agrobacterium tumefaciens complex</taxon>
    </lineage>
</organism>
<reference evidence="1 2" key="1">
    <citation type="submission" date="2016-05" db="EMBL/GenBank/DDBJ databases">
        <authorList>
            <person name="Lavstsen T."/>
            <person name="Jespersen J.S."/>
        </authorList>
    </citation>
    <scope>NUCLEOTIDE SEQUENCE [LARGE SCALE GENOMIC DNA]</scope>
    <source>
        <strain evidence="1 2">KCJ1736</strain>
    </source>
</reference>
<name>A0A176WW69_AGRTU</name>
<evidence type="ECO:0000313" key="2">
    <source>
        <dbReference type="Proteomes" id="UP000077098"/>
    </source>
</evidence>
<protein>
    <submittedName>
        <fullName evidence="1">Uncharacterized protein</fullName>
    </submittedName>
</protein>
<dbReference type="Proteomes" id="UP000077098">
    <property type="component" value="Unassembled WGS sequence"/>
</dbReference>
<accession>A0A176WW69</accession>
<comment type="caution">
    <text evidence="1">The sequence shown here is derived from an EMBL/GenBank/DDBJ whole genome shotgun (WGS) entry which is preliminary data.</text>
</comment>
<gene>
    <name evidence="1" type="ORF">A7J57_08675</name>
</gene>
<sequence>MALELSPLQKFGEWMPDRGLLNNPGATEAKNVVAVGDDYAPVETVTEETSALPAECLGKFGCYDKNGNPFTFAGTATKLYRLVGTAWTDVSKAAGYNTTGDNRWRFAQFGDYVVATNYIDAMQVFNMSSSTLFADLTGSPPRCKYLAVVNNFLFAINTTDPVDGAVNYRDWWCGIDNINSWTPNVQTQADRQDTPGYGQSFGIVGSQNTAIKFMSEGIFRLDYVGPAPIFTFSLVEPNRGTQIPGSIAAYSNFVFYLGEDGFNLFDGQSSRPIGDQKVDNWFKNRLDTNNVHKVQSVINPRRKQYMLAFPSVGGTGVCDTILVYNWTTGRWSYIEQIVEAFSRVYSQSVLADTVSTLADTLDLLADGASFAGGRALLGVIGPGRRLGYFAGPNRPAVIETTEVRLNPTGRAYVGTVYPVADCDAMQVELLSRDKQTAVASGSGLMAIEEATGEVGFHVDATYHRVRVALSGNWSRAQGVQVGFRATGR</sequence>
<dbReference type="AlphaFoldDB" id="A0A176WW69"/>
<proteinExistence type="predicted"/>